<protein>
    <submittedName>
        <fullName evidence="3">MORN repeat protein</fullName>
    </submittedName>
</protein>
<gene>
    <name evidence="3" type="ORF">MNB_SUP05-10-989</name>
</gene>
<evidence type="ECO:0000313" key="3">
    <source>
        <dbReference type="EMBL" id="SFV75983.1"/>
    </source>
</evidence>
<organism evidence="3">
    <name type="scientific">hydrothermal vent metagenome</name>
    <dbReference type="NCBI Taxonomy" id="652676"/>
    <lineage>
        <taxon>unclassified sequences</taxon>
        <taxon>metagenomes</taxon>
        <taxon>ecological metagenomes</taxon>
    </lineage>
</organism>
<evidence type="ECO:0000256" key="1">
    <source>
        <dbReference type="ARBA" id="ARBA00022737"/>
    </source>
</evidence>
<dbReference type="EMBL" id="FPHQ01000001">
    <property type="protein sequence ID" value="SFV75983.1"/>
    <property type="molecule type" value="Genomic_DNA"/>
</dbReference>
<keyword evidence="2" id="KW-0812">Transmembrane</keyword>
<reference evidence="3" key="1">
    <citation type="submission" date="2016-10" db="EMBL/GenBank/DDBJ databases">
        <authorList>
            <person name="de Groot N.N."/>
        </authorList>
    </citation>
    <scope>NUCLEOTIDE SEQUENCE</scope>
</reference>
<proteinExistence type="predicted"/>
<evidence type="ECO:0000256" key="2">
    <source>
        <dbReference type="SAM" id="Phobius"/>
    </source>
</evidence>
<name>A0A1W1D5S3_9ZZZZ</name>
<keyword evidence="2" id="KW-1133">Transmembrane helix</keyword>
<keyword evidence="1" id="KW-0677">Repeat</keyword>
<dbReference type="InterPro" id="IPR003409">
    <property type="entry name" value="MORN"/>
</dbReference>
<dbReference type="SUPFAM" id="SSF82185">
    <property type="entry name" value="Histone H3 K4-specific methyltransferase SET7/9 N-terminal domain"/>
    <property type="match status" value="1"/>
</dbReference>
<feature type="transmembrane region" description="Helical" evidence="2">
    <location>
        <begin position="128"/>
        <end position="147"/>
    </location>
</feature>
<sequence length="150" mass="17477">MKLKTIVENHPLKSKKGNKYLYTGTLLNGKPQSIGIQVFQGGEFDTQRYEGEWENGVKQGKGVYIWSDDEYYEGEWRNDERDGQGIYTWSDGRRYQGEWKDDMMHGQGVMTYADGGIRKGRWKKNQEVGGWDGWYIILLIIAVLWLIEQA</sequence>
<accession>A0A1W1D5S3</accession>
<dbReference type="AlphaFoldDB" id="A0A1W1D5S3"/>
<dbReference type="Pfam" id="PF02493">
    <property type="entry name" value="MORN"/>
    <property type="match status" value="3"/>
</dbReference>
<dbReference type="Gene3D" id="2.20.110.10">
    <property type="entry name" value="Histone H3 K4-specific methyltransferase SET7/9 N-terminal domain"/>
    <property type="match status" value="2"/>
</dbReference>
<dbReference type="PANTHER" id="PTHR23084:SF263">
    <property type="entry name" value="MORN REPEAT-CONTAINING PROTEIN 1"/>
    <property type="match status" value="1"/>
</dbReference>
<keyword evidence="2" id="KW-0472">Membrane</keyword>
<dbReference type="SMART" id="SM00698">
    <property type="entry name" value="MORN"/>
    <property type="match status" value="3"/>
</dbReference>
<dbReference type="PANTHER" id="PTHR23084">
    <property type="entry name" value="PHOSPHATIDYLINOSITOL-4-PHOSPHATE 5-KINASE RELATED"/>
    <property type="match status" value="1"/>
</dbReference>